<dbReference type="InterPro" id="IPR050366">
    <property type="entry name" value="BP-dependent_transpt_permease"/>
</dbReference>
<accession>A0ABU0JNB9</accession>
<dbReference type="EMBL" id="JAUSWN010000001">
    <property type="protein sequence ID" value="MDQ0478559.1"/>
    <property type="molecule type" value="Genomic_DNA"/>
</dbReference>
<feature type="transmembrane region" description="Helical" evidence="7">
    <location>
        <begin position="173"/>
        <end position="191"/>
    </location>
</feature>
<dbReference type="RefSeq" id="WP_307354811.1">
    <property type="nucleotide sequence ID" value="NZ_BAAACJ010000024.1"/>
</dbReference>
<keyword evidence="10" id="KW-1185">Reference proteome</keyword>
<gene>
    <name evidence="9" type="ORF">QOZ93_000260</name>
</gene>
<dbReference type="PANTHER" id="PTHR43386">
    <property type="entry name" value="OLIGOPEPTIDE TRANSPORT SYSTEM PERMEASE PROTEIN APPC"/>
    <property type="match status" value="1"/>
</dbReference>
<dbReference type="InterPro" id="IPR000515">
    <property type="entry name" value="MetI-like"/>
</dbReference>
<keyword evidence="6 7" id="KW-0472">Membrane</keyword>
<comment type="caution">
    <text evidence="9">The sequence shown here is derived from an EMBL/GenBank/DDBJ whole genome shotgun (WGS) entry which is preliminary data.</text>
</comment>
<evidence type="ECO:0000256" key="4">
    <source>
        <dbReference type="ARBA" id="ARBA00022692"/>
    </source>
</evidence>
<feature type="transmembrane region" description="Helical" evidence="7">
    <location>
        <begin position="148"/>
        <end position="167"/>
    </location>
</feature>
<keyword evidence="3" id="KW-1003">Cell membrane</keyword>
<keyword evidence="2 7" id="KW-0813">Transport</keyword>
<feature type="transmembrane region" description="Helical" evidence="7">
    <location>
        <begin position="226"/>
        <end position="255"/>
    </location>
</feature>
<dbReference type="Pfam" id="PF00528">
    <property type="entry name" value="BPD_transp_1"/>
    <property type="match status" value="1"/>
</dbReference>
<sequence>MSENINNEKILKEKFKFIDKTNTESEKILRPSMSYWQDAWRRLKQNKVAIVALIILILITILTMIGPSISGKNFAQVNNQLINLAPSSEHWFGTDNLGRDLFSRIWMGGRVSIIIGLIGAVIDTVLGAIYGGVAGYFGGFIDDIMMRIVEILLSIPYLIVVILVSLIFGQGMFSLILAMTITGWCGMARLVRGQILQIKEQEYVLAAAALGASPARIIRKHLLPNTLGVIIVSITFDIPSFIFGEAFLSFIGLGIPSPSTSWGALAAAAQPNMLFYPYQLFFPALMISLTMLSFQLLGDGLRDALDPKLRQ</sequence>
<protein>
    <submittedName>
        <fullName evidence="9">Oligopeptide transport system permease protein</fullName>
    </submittedName>
</protein>
<feature type="transmembrane region" description="Helical" evidence="7">
    <location>
        <begin position="111"/>
        <end position="136"/>
    </location>
</feature>
<dbReference type="PANTHER" id="PTHR43386:SF22">
    <property type="entry name" value="OLIGOPEPTIDE TRANSPORT SYSTEM PERMEASE PROTEIN OPPC"/>
    <property type="match status" value="1"/>
</dbReference>
<feature type="transmembrane region" description="Helical" evidence="7">
    <location>
        <begin position="275"/>
        <end position="298"/>
    </location>
</feature>
<dbReference type="Gene3D" id="1.10.3720.10">
    <property type="entry name" value="MetI-like"/>
    <property type="match status" value="1"/>
</dbReference>
<comment type="similarity">
    <text evidence="7">Belongs to the binding-protein-dependent transport system permease family.</text>
</comment>
<proteinExistence type="inferred from homology"/>
<organism evidence="9 10">
    <name type="scientific">Hathewaya limosa</name>
    <name type="common">Clostridium limosum</name>
    <dbReference type="NCBI Taxonomy" id="1536"/>
    <lineage>
        <taxon>Bacteria</taxon>
        <taxon>Bacillati</taxon>
        <taxon>Bacillota</taxon>
        <taxon>Clostridia</taxon>
        <taxon>Eubacteriales</taxon>
        <taxon>Clostridiaceae</taxon>
        <taxon>Hathewaya</taxon>
    </lineage>
</organism>
<evidence type="ECO:0000256" key="6">
    <source>
        <dbReference type="ARBA" id="ARBA00023136"/>
    </source>
</evidence>
<dbReference type="Proteomes" id="UP001224418">
    <property type="component" value="Unassembled WGS sequence"/>
</dbReference>
<dbReference type="InterPro" id="IPR035906">
    <property type="entry name" value="MetI-like_sf"/>
</dbReference>
<dbReference type="PROSITE" id="PS50928">
    <property type="entry name" value="ABC_TM1"/>
    <property type="match status" value="1"/>
</dbReference>
<evidence type="ECO:0000256" key="7">
    <source>
        <dbReference type="RuleBase" id="RU363032"/>
    </source>
</evidence>
<evidence type="ECO:0000313" key="9">
    <source>
        <dbReference type="EMBL" id="MDQ0478559.1"/>
    </source>
</evidence>
<evidence type="ECO:0000313" key="10">
    <source>
        <dbReference type="Proteomes" id="UP001224418"/>
    </source>
</evidence>
<keyword evidence="4 7" id="KW-0812">Transmembrane</keyword>
<keyword evidence="5 7" id="KW-1133">Transmembrane helix</keyword>
<feature type="transmembrane region" description="Helical" evidence="7">
    <location>
        <begin position="48"/>
        <end position="69"/>
    </location>
</feature>
<evidence type="ECO:0000259" key="8">
    <source>
        <dbReference type="PROSITE" id="PS50928"/>
    </source>
</evidence>
<name>A0ABU0JNB9_HATLI</name>
<dbReference type="InterPro" id="IPR025966">
    <property type="entry name" value="OppC_N"/>
</dbReference>
<dbReference type="SUPFAM" id="SSF161098">
    <property type="entry name" value="MetI-like"/>
    <property type="match status" value="1"/>
</dbReference>
<dbReference type="Pfam" id="PF12911">
    <property type="entry name" value="OppC_N"/>
    <property type="match status" value="1"/>
</dbReference>
<evidence type="ECO:0000256" key="5">
    <source>
        <dbReference type="ARBA" id="ARBA00022989"/>
    </source>
</evidence>
<reference evidence="9 10" key="1">
    <citation type="submission" date="2023-07" db="EMBL/GenBank/DDBJ databases">
        <title>Genomic Encyclopedia of Type Strains, Phase IV (KMG-IV): sequencing the most valuable type-strain genomes for metagenomic binning, comparative biology and taxonomic classification.</title>
        <authorList>
            <person name="Goeker M."/>
        </authorList>
    </citation>
    <scope>NUCLEOTIDE SEQUENCE [LARGE SCALE GENOMIC DNA]</scope>
    <source>
        <strain evidence="9 10">DSM 1400</strain>
    </source>
</reference>
<feature type="domain" description="ABC transmembrane type-1" evidence="8">
    <location>
        <begin position="109"/>
        <end position="298"/>
    </location>
</feature>
<evidence type="ECO:0000256" key="3">
    <source>
        <dbReference type="ARBA" id="ARBA00022475"/>
    </source>
</evidence>
<evidence type="ECO:0000256" key="1">
    <source>
        <dbReference type="ARBA" id="ARBA00004651"/>
    </source>
</evidence>
<evidence type="ECO:0000256" key="2">
    <source>
        <dbReference type="ARBA" id="ARBA00022448"/>
    </source>
</evidence>
<dbReference type="CDD" id="cd06261">
    <property type="entry name" value="TM_PBP2"/>
    <property type="match status" value="1"/>
</dbReference>
<comment type="subcellular location">
    <subcellularLocation>
        <location evidence="1 7">Cell membrane</location>
        <topology evidence="1 7">Multi-pass membrane protein</topology>
    </subcellularLocation>
</comment>